<evidence type="ECO:0000256" key="1">
    <source>
        <dbReference type="SAM" id="Phobius"/>
    </source>
</evidence>
<evidence type="ECO:0000313" key="4">
    <source>
        <dbReference type="Proteomes" id="UP000805614"/>
    </source>
</evidence>
<proteinExistence type="predicted"/>
<dbReference type="EMBL" id="JABVEC010000004">
    <property type="protein sequence ID" value="MBC6465389.1"/>
    <property type="molecule type" value="Genomic_DNA"/>
</dbReference>
<dbReference type="Gene3D" id="1.20.1260.10">
    <property type="match status" value="1"/>
</dbReference>
<dbReference type="InterPro" id="IPR012347">
    <property type="entry name" value="Ferritin-like"/>
</dbReference>
<gene>
    <name evidence="3" type="ORF">HKK74_07770</name>
</gene>
<dbReference type="PANTHER" id="PTHR38593:SF1">
    <property type="entry name" value="BLR2558 PROTEIN"/>
    <property type="match status" value="1"/>
</dbReference>
<keyword evidence="4" id="KW-1185">Reference proteome</keyword>
<dbReference type="Pfam" id="PF13628">
    <property type="entry name" value="DUF4142"/>
    <property type="match status" value="1"/>
</dbReference>
<feature type="domain" description="DUF4142" evidence="2">
    <location>
        <begin position="62"/>
        <end position="193"/>
    </location>
</feature>
<accession>A0ABR7LLA5</accession>
<dbReference type="Proteomes" id="UP000805614">
    <property type="component" value="Unassembled WGS sequence"/>
</dbReference>
<organism evidence="3 4">
    <name type="scientific">Actinomadura alba</name>
    <dbReference type="NCBI Taxonomy" id="406431"/>
    <lineage>
        <taxon>Bacteria</taxon>
        <taxon>Bacillati</taxon>
        <taxon>Actinomycetota</taxon>
        <taxon>Actinomycetes</taxon>
        <taxon>Streptosporangiales</taxon>
        <taxon>Thermomonosporaceae</taxon>
        <taxon>Actinomadura</taxon>
    </lineage>
</organism>
<name>A0ABR7LLA5_9ACTN</name>
<comment type="caution">
    <text evidence="3">The sequence shown here is derived from an EMBL/GenBank/DDBJ whole genome shotgun (WGS) entry which is preliminary data.</text>
</comment>
<feature type="transmembrane region" description="Helical" evidence="1">
    <location>
        <begin position="14"/>
        <end position="32"/>
    </location>
</feature>
<sequence>MPKRWRPLRRRKRIWLATPLVMVVVAVGYVILRPPVYPADGQTGQSRPGARVETRFGPLESTDRDLLVKVRQAGLWEAPTGQQAQQRARSPKVKEIGAHLAQEHAELDADVRKVAEQLGVVLPTRPTREQETWMAELTALKGDPYDRHFVHRLRVAHGKVFAIIAQVRANTGNPVIRAFAERGLKIVARHMQYLESTGLVDFPRLYRDLH</sequence>
<evidence type="ECO:0000259" key="2">
    <source>
        <dbReference type="Pfam" id="PF13628"/>
    </source>
</evidence>
<keyword evidence="1" id="KW-1133">Transmembrane helix</keyword>
<dbReference type="InterPro" id="IPR025419">
    <property type="entry name" value="DUF4142"/>
</dbReference>
<keyword evidence="1" id="KW-0812">Transmembrane</keyword>
<reference evidence="3 4" key="1">
    <citation type="submission" date="2020-06" db="EMBL/GenBank/DDBJ databases">
        <title>Actinomadura xiongansis sp. nov., isolated from soil of Baiyangdian.</title>
        <authorList>
            <person name="Zhang X."/>
        </authorList>
    </citation>
    <scope>NUCLEOTIDE SEQUENCE [LARGE SCALE GENOMIC DNA]</scope>
    <source>
        <strain evidence="3 4">HBUM206468</strain>
    </source>
</reference>
<dbReference type="PANTHER" id="PTHR38593">
    <property type="entry name" value="BLR2558 PROTEIN"/>
    <property type="match status" value="1"/>
</dbReference>
<dbReference type="RefSeq" id="WP_187242394.1">
    <property type="nucleotide sequence ID" value="NZ_BAAAOK010000015.1"/>
</dbReference>
<protein>
    <submittedName>
        <fullName evidence="3">DUF4142 domain-containing protein</fullName>
    </submittedName>
</protein>
<keyword evidence="1" id="KW-0472">Membrane</keyword>
<evidence type="ECO:0000313" key="3">
    <source>
        <dbReference type="EMBL" id="MBC6465389.1"/>
    </source>
</evidence>